<dbReference type="OrthoDB" id="5490902at2"/>
<evidence type="ECO:0000313" key="4">
    <source>
        <dbReference type="EMBL" id="EMD82975.1"/>
    </source>
</evidence>
<dbReference type="InterPro" id="IPR040626">
    <property type="entry name" value="Pepdidase_M14_N"/>
</dbReference>
<reference evidence="4 5" key="1">
    <citation type="journal article" date="2013" name="Genome Announc.">
        <title>Draft Genome Sequence of Strain JLT2015T, Belonging to the Family Sphingomonadaceae of the Alphaproteobacteria.</title>
        <authorList>
            <person name="Tang K."/>
            <person name="Liu K."/>
            <person name="Li S."/>
            <person name="Jiao N."/>
        </authorList>
    </citation>
    <scope>NUCLEOTIDE SEQUENCE [LARGE SCALE GENOMIC DNA]</scope>
    <source>
        <strain evidence="4 5">JLT2015</strain>
    </source>
</reference>
<dbReference type="EMBL" id="AMRV01000004">
    <property type="protein sequence ID" value="EMD82975.1"/>
    <property type="molecule type" value="Genomic_DNA"/>
</dbReference>
<dbReference type="PANTHER" id="PTHR12756">
    <property type="entry name" value="CYTOSOLIC CARBOXYPEPTIDASE"/>
    <property type="match status" value="1"/>
</dbReference>
<protein>
    <submittedName>
        <fullName evidence="4">Carboxypeptidase</fullName>
    </submittedName>
</protein>
<keyword evidence="4" id="KW-0378">Hydrolase</keyword>
<dbReference type="InterPro" id="IPR050821">
    <property type="entry name" value="Cytosolic_carboxypeptidase"/>
</dbReference>
<evidence type="ECO:0000259" key="3">
    <source>
        <dbReference type="PROSITE" id="PS52035"/>
    </source>
</evidence>
<comment type="cofactor">
    <cofactor evidence="1">
        <name>Zn(2+)</name>
        <dbReference type="ChEBI" id="CHEBI:29105"/>
    </cofactor>
</comment>
<accession>M2SC78</accession>
<dbReference type="Proteomes" id="UP000011717">
    <property type="component" value="Unassembled WGS sequence"/>
</dbReference>
<dbReference type="CDD" id="cd06234">
    <property type="entry name" value="M14_PaCCP-like"/>
    <property type="match status" value="1"/>
</dbReference>
<dbReference type="SUPFAM" id="SSF53187">
    <property type="entry name" value="Zn-dependent exopeptidases"/>
    <property type="match status" value="1"/>
</dbReference>
<keyword evidence="5" id="KW-1185">Reference proteome</keyword>
<comment type="caution">
    <text evidence="4">The sequence shown here is derived from an EMBL/GenBank/DDBJ whole genome shotgun (WGS) entry which is preliminary data.</text>
</comment>
<dbReference type="GO" id="GO:0008270">
    <property type="term" value="F:zinc ion binding"/>
    <property type="evidence" value="ECO:0007669"/>
    <property type="project" value="InterPro"/>
</dbReference>
<organism evidence="4 5">
    <name type="scientific">Pacificimonas flava</name>
    <dbReference type="NCBI Taxonomy" id="1234595"/>
    <lineage>
        <taxon>Bacteria</taxon>
        <taxon>Pseudomonadati</taxon>
        <taxon>Pseudomonadota</taxon>
        <taxon>Alphaproteobacteria</taxon>
        <taxon>Sphingomonadales</taxon>
        <taxon>Sphingosinicellaceae</taxon>
        <taxon>Pacificimonas</taxon>
    </lineage>
</organism>
<dbReference type="RefSeq" id="WP_008601624.1">
    <property type="nucleotide sequence ID" value="NZ_AMRV01000004.1"/>
</dbReference>
<dbReference type="PATRIC" id="fig|1234595.3.peg.1574"/>
<dbReference type="PANTHER" id="PTHR12756:SF11">
    <property type="entry name" value="CYTOSOLIC CARBOXYPEPTIDASE 1"/>
    <property type="match status" value="1"/>
</dbReference>
<dbReference type="Pfam" id="PF00246">
    <property type="entry name" value="Peptidase_M14"/>
    <property type="match status" value="1"/>
</dbReference>
<dbReference type="InterPro" id="IPR000834">
    <property type="entry name" value="Peptidase_M14"/>
</dbReference>
<evidence type="ECO:0000256" key="1">
    <source>
        <dbReference type="ARBA" id="ARBA00001947"/>
    </source>
</evidence>
<name>M2SC78_9SPHN</name>
<dbReference type="Gene3D" id="3.40.630.10">
    <property type="entry name" value="Zn peptidases"/>
    <property type="match status" value="1"/>
</dbReference>
<comment type="similarity">
    <text evidence="2">Belongs to the peptidase M14 family.</text>
</comment>
<sequence length="379" mass="42300">MTLSISSSFDAGNIKVERLDGPDQIELSIPKDHKSEFAQWFYFRLTGAKDTPCTIRITGLKDSAYPAGWPDYRAVVSEDRIDWTRADTSYDEGAGVLTINVTPVTGAMWIAYFAPYSMERHHDLIAETAEADGVEIETLGQTLDGQDMDLVKMGTGPLKLWIIARQHPGEAMGEWWMEGALGALTDEADPVSRKLRERATLYIVPNMNPDGSRRGHLRTNAEGVNLNREWHEPTMERSPEVKLVRDKMDETGVDFCLDVHGDEAIANNFIAGGEGAPRFDQRGQRLLDGWKAALLARSPDFQVDEGYPVDQPGKANLTVCTNQMVERYGCLAMTLEMPFKDARVMADEERGWSPTRCMRLAEACLGATLDMFDDLEAKD</sequence>
<keyword evidence="4" id="KW-0121">Carboxypeptidase</keyword>
<evidence type="ECO:0000313" key="5">
    <source>
        <dbReference type="Proteomes" id="UP000011717"/>
    </source>
</evidence>
<feature type="domain" description="Peptidase M14" evidence="3">
    <location>
        <begin position="114"/>
        <end position="379"/>
    </location>
</feature>
<keyword evidence="4" id="KW-0645">Protease</keyword>
<comment type="caution">
    <text evidence="2">Lacks conserved residue(s) required for the propagation of feature annotation.</text>
</comment>
<dbReference type="PROSITE" id="PS52035">
    <property type="entry name" value="PEPTIDASE_M14"/>
    <property type="match status" value="1"/>
</dbReference>
<dbReference type="GO" id="GO:0004181">
    <property type="term" value="F:metallocarboxypeptidase activity"/>
    <property type="evidence" value="ECO:0007669"/>
    <property type="project" value="InterPro"/>
</dbReference>
<dbReference type="GO" id="GO:0006508">
    <property type="term" value="P:proteolysis"/>
    <property type="evidence" value="ECO:0007669"/>
    <property type="project" value="InterPro"/>
</dbReference>
<dbReference type="Pfam" id="PF18027">
    <property type="entry name" value="Pepdidase_M14_N"/>
    <property type="match status" value="1"/>
</dbReference>
<proteinExistence type="inferred from homology"/>
<evidence type="ECO:0000256" key="2">
    <source>
        <dbReference type="PROSITE-ProRule" id="PRU01379"/>
    </source>
</evidence>
<dbReference type="AlphaFoldDB" id="M2SC78"/>
<gene>
    <name evidence="4" type="ORF">C725_1573</name>
</gene>
<dbReference type="Gene3D" id="2.60.40.3120">
    <property type="match status" value="1"/>
</dbReference>